<reference evidence="1" key="1">
    <citation type="journal article" date="2021" name="Proc. Natl. Acad. Sci. U.S.A.">
        <title>A Catalog of Tens of Thousands of Viruses from Human Metagenomes Reveals Hidden Associations with Chronic Diseases.</title>
        <authorList>
            <person name="Tisza M.J."/>
            <person name="Buck C.B."/>
        </authorList>
    </citation>
    <scope>NUCLEOTIDE SEQUENCE</scope>
    <source>
        <strain evidence="1">Ctq9w2</strain>
    </source>
</reference>
<dbReference type="EMBL" id="BK015530">
    <property type="protein sequence ID" value="DAE11308.1"/>
    <property type="molecule type" value="Genomic_DNA"/>
</dbReference>
<protein>
    <submittedName>
        <fullName evidence="1">Beta-lactamase</fullName>
    </submittedName>
</protein>
<sequence length="186" mass="20014">MKRGNYMKKKICTLLIATSIFCTACGAAPADVSATSEPATAETATSESIDTTAPEDMTAAVESLNETIQAEIDSIASNYSPQETTKSLKALCEYLESSDLVSGERIEMAGEMIGAISGVKYTDCNVEIYEYDTDSEKYKDLVSTGKVMLEGFNVDITPSAIHNQYVLICDDAPNKDALIDAFNSLD</sequence>
<evidence type="ECO:0000313" key="1">
    <source>
        <dbReference type="EMBL" id="DAE11308.1"/>
    </source>
</evidence>
<accession>A0A8S5PYC9</accession>
<organism evidence="1">
    <name type="scientific">Myoviridae sp. ctq9w2</name>
    <dbReference type="NCBI Taxonomy" id="2825177"/>
    <lineage>
        <taxon>Viruses</taxon>
        <taxon>Duplodnaviria</taxon>
        <taxon>Heunggongvirae</taxon>
        <taxon>Uroviricota</taxon>
        <taxon>Caudoviricetes</taxon>
    </lineage>
</organism>
<proteinExistence type="predicted"/>
<name>A0A8S5PYC9_9CAUD</name>